<protein>
    <submittedName>
        <fullName evidence="2">Uncharacterized protein LOC104242200 isoform X1</fullName>
    </submittedName>
</protein>
<evidence type="ECO:0000313" key="2">
    <source>
        <dbReference type="RefSeq" id="XP_009795527.1"/>
    </source>
</evidence>
<reference evidence="1" key="1">
    <citation type="journal article" date="2013" name="Genome Biol.">
        <title>Reference genomes and transcriptomes of Nicotiana sylvestris and Nicotiana tomentosiformis.</title>
        <authorList>
            <person name="Sierro N."/>
            <person name="Battey J.N."/>
            <person name="Ouadi S."/>
            <person name="Bovet L."/>
            <person name="Goepfert S."/>
            <person name="Bakaher N."/>
            <person name="Peitsch M.C."/>
            <person name="Ivanov N.V."/>
        </authorList>
    </citation>
    <scope>NUCLEOTIDE SEQUENCE [LARGE SCALE GENOMIC DNA]</scope>
</reference>
<dbReference type="KEGG" id="nsy:104242200"/>
<sequence>MRRKLATRNSVCLQNQKRAKTSSDRNGYYLKWRNFCLEKIHNFPAAITFYHFQPKSSSRCHKRGYGEVKSHNQGDKTSTFMNVELEDHERNNISAFFRRICRPNLATFGGITLSASYSGYADDKSTQISRYSVRNTWHASKLWINTNLPQAVDFKSRLASVNEANSFRISQIPSQCSYSVSDVLAAGIVEVKTIRELVDCMFSWLIMRCFLLQGILPREVEKRMDHM</sequence>
<reference evidence="2" key="2">
    <citation type="submission" date="2025-08" db="UniProtKB">
        <authorList>
            <consortium name="RefSeq"/>
        </authorList>
    </citation>
    <scope>IDENTIFICATION</scope>
    <source>
        <tissue evidence="2">Leaf</tissue>
    </source>
</reference>
<accession>A0A1U7XU41</accession>
<keyword evidence="1" id="KW-1185">Reference proteome</keyword>
<dbReference type="RefSeq" id="XP_009795527.1">
    <property type="nucleotide sequence ID" value="XM_009797225.1"/>
</dbReference>
<gene>
    <name evidence="2" type="primary">LOC104242200</name>
</gene>
<organism evidence="1 2">
    <name type="scientific">Nicotiana sylvestris</name>
    <name type="common">Wood tobacco</name>
    <name type="synonym">South American tobacco</name>
    <dbReference type="NCBI Taxonomy" id="4096"/>
    <lineage>
        <taxon>Eukaryota</taxon>
        <taxon>Viridiplantae</taxon>
        <taxon>Streptophyta</taxon>
        <taxon>Embryophyta</taxon>
        <taxon>Tracheophyta</taxon>
        <taxon>Spermatophyta</taxon>
        <taxon>Magnoliopsida</taxon>
        <taxon>eudicotyledons</taxon>
        <taxon>Gunneridae</taxon>
        <taxon>Pentapetalae</taxon>
        <taxon>asterids</taxon>
        <taxon>lamiids</taxon>
        <taxon>Solanales</taxon>
        <taxon>Solanaceae</taxon>
        <taxon>Nicotianoideae</taxon>
        <taxon>Nicotianeae</taxon>
        <taxon>Nicotiana</taxon>
    </lineage>
</organism>
<dbReference type="Proteomes" id="UP000189701">
    <property type="component" value="Unplaced"/>
</dbReference>
<evidence type="ECO:0000313" key="1">
    <source>
        <dbReference type="Proteomes" id="UP000189701"/>
    </source>
</evidence>
<dbReference type="AlphaFoldDB" id="A0A1U7XU41"/>
<proteinExistence type="predicted"/>
<dbReference type="GeneID" id="104242200"/>
<name>A0A1U7XU41_NICSY</name>